<dbReference type="InterPro" id="IPR051030">
    <property type="entry name" value="Vitamin_B12-ABC_binding"/>
</dbReference>
<evidence type="ECO:0000256" key="1">
    <source>
        <dbReference type="ARBA" id="ARBA00022729"/>
    </source>
</evidence>
<evidence type="ECO:0000313" key="4">
    <source>
        <dbReference type="Proteomes" id="UP001430290"/>
    </source>
</evidence>
<reference evidence="3" key="1">
    <citation type="submission" date="2021-09" db="EMBL/GenBank/DDBJ databases">
        <authorList>
            <person name="Wu T."/>
            <person name="Guo S.Z."/>
        </authorList>
    </citation>
    <scope>NUCLEOTIDE SEQUENCE</scope>
    <source>
        <strain evidence="3">RSS-23</strain>
    </source>
</reference>
<keyword evidence="1" id="KW-0732">Signal</keyword>
<keyword evidence="4" id="KW-1185">Reference proteome</keyword>
<dbReference type="Proteomes" id="UP001430290">
    <property type="component" value="Unassembled WGS sequence"/>
</dbReference>
<dbReference type="Gene3D" id="3.40.50.1980">
    <property type="entry name" value="Nitrogenase molybdenum iron protein domain"/>
    <property type="match status" value="2"/>
</dbReference>
<dbReference type="InterPro" id="IPR054828">
    <property type="entry name" value="Vit_B12_bind_prot"/>
</dbReference>
<dbReference type="PANTHER" id="PTHR42860:SF2">
    <property type="entry name" value="BLL4160 PROTEIN"/>
    <property type="match status" value="1"/>
</dbReference>
<dbReference type="InterPro" id="IPR002491">
    <property type="entry name" value="ABC_transptr_periplasmic_BD"/>
</dbReference>
<dbReference type="RefSeq" id="WP_223626213.1">
    <property type="nucleotide sequence ID" value="NZ_JAIQDJ010000001.1"/>
</dbReference>
<evidence type="ECO:0000259" key="2">
    <source>
        <dbReference type="PROSITE" id="PS50983"/>
    </source>
</evidence>
<sequence length="289" mass="30896">MRVALECGGDVRARAGAVVCASSIVTVMRVFSHTCSNTEIVCALGCAQMLVGVDSDSDYPPDVVAALPKTGRDLDLNIDAVLALKPELVLTSLTVPGHEKVVHALRDAGLAVLVCDPQSLQDVYADIQAIADALGVPARGVALVAQMEALMPAVAVAGDRPKVLVEWWPKPVIAPARFSWVTDLIERAGGCNPWADEDAKSLPLDHPRVLAAAPDVVVMSWCGVKEENYRAEIVIRRDGWAALPALQHGRIHAISEAYLGRPGPRLVEGYRRLRACIAELQEQGTHSAI</sequence>
<gene>
    <name evidence="3" type="ORF">K7B09_01970</name>
</gene>
<accession>A0ABS7TB86</accession>
<protein>
    <submittedName>
        <fullName evidence="3">Helical backbone metal receptor</fullName>
    </submittedName>
</protein>
<organism evidence="3 4">
    <name type="scientific">Thermomonas beijingensis</name>
    <dbReference type="NCBI Taxonomy" id="2872701"/>
    <lineage>
        <taxon>Bacteria</taxon>
        <taxon>Pseudomonadati</taxon>
        <taxon>Pseudomonadota</taxon>
        <taxon>Gammaproteobacteria</taxon>
        <taxon>Lysobacterales</taxon>
        <taxon>Lysobacteraceae</taxon>
        <taxon>Thermomonas</taxon>
    </lineage>
</organism>
<proteinExistence type="predicted"/>
<dbReference type="Pfam" id="PF01497">
    <property type="entry name" value="Peripla_BP_2"/>
    <property type="match status" value="1"/>
</dbReference>
<dbReference type="SUPFAM" id="SSF53807">
    <property type="entry name" value="Helical backbone' metal receptor"/>
    <property type="match status" value="1"/>
</dbReference>
<feature type="domain" description="Fe/B12 periplasmic-binding" evidence="2">
    <location>
        <begin position="29"/>
        <end position="284"/>
    </location>
</feature>
<evidence type="ECO:0000313" key="3">
    <source>
        <dbReference type="EMBL" id="MBZ4185093.1"/>
    </source>
</evidence>
<keyword evidence="3" id="KW-0675">Receptor</keyword>
<comment type="caution">
    <text evidence="3">The sequence shown here is derived from an EMBL/GenBank/DDBJ whole genome shotgun (WGS) entry which is preliminary data.</text>
</comment>
<name>A0ABS7TB86_9GAMM</name>
<dbReference type="EMBL" id="JAIQDJ010000001">
    <property type="protein sequence ID" value="MBZ4185093.1"/>
    <property type="molecule type" value="Genomic_DNA"/>
</dbReference>
<dbReference type="PROSITE" id="PS50983">
    <property type="entry name" value="FE_B12_PBP"/>
    <property type="match status" value="1"/>
</dbReference>
<dbReference type="PANTHER" id="PTHR42860">
    <property type="entry name" value="VITAMIN B12-BINDING PROTEIN"/>
    <property type="match status" value="1"/>
</dbReference>
<dbReference type="NCBIfam" id="NF038402">
    <property type="entry name" value="TroA_like"/>
    <property type="match status" value="1"/>
</dbReference>